<evidence type="ECO:0000313" key="2">
    <source>
        <dbReference type="EMBL" id="BAR59685.1"/>
    </source>
</evidence>
<protein>
    <submittedName>
        <fullName evidence="2">Uncharacterized protein</fullName>
    </submittedName>
</protein>
<organism evidence="2 3">
    <name type="scientific">Bradyrhizobium diazoefficiens</name>
    <dbReference type="NCBI Taxonomy" id="1355477"/>
    <lineage>
        <taxon>Bacteria</taxon>
        <taxon>Pseudomonadati</taxon>
        <taxon>Pseudomonadota</taxon>
        <taxon>Alphaproteobacteria</taxon>
        <taxon>Hyphomicrobiales</taxon>
        <taxon>Nitrobacteraceae</taxon>
        <taxon>Bradyrhizobium</taxon>
    </lineage>
</organism>
<dbReference type="EMBL" id="AP014685">
    <property type="protein sequence ID" value="BAR59685.1"/>
    <property type="molecule type" value="Genomic_DNA"/>
</dbReference>
<evidence type="ECO:0000256" key="1">
    <source>
        <dbReference type="SAM" id="MobiDB-lite"/>
    </source>
</evidence>
<name>A0A0E3VVS8_9BRAD</name>
<gene>
    <name evidence="2" type="ORF">NK6_6533</name>
</gene>
<dbReference type="AlphaFoldDB" id="A0A0E3VVS8"/>
<feature type="region of interest" description="Disordered" evidence="1">
    <location>
        <begin position="1"/>
        <end position="20"/>
    </location>
</feature>
<proteinExistence type="predicted"/>
<evidence type="ECO:0000313" key="3">
    <source>
        <dbReference type="Proteomes" id="UP000063308"/>
    </source>
</evidence>
<sequence>MAEQGPVLHQTKHSDVPPRSRWTRYRSQRWAKELS</sequence>
<dbReference type="Proteomes" id="UP000063308">
    <property type="component" value="Chromosome"/>
</dbReference>
<reference evidence="2 3" key="1">
    <citation type="submission" date="2014-11" db="EMBL/GenBank/DDBJ databases">
        <title>Symbiosis island explosion on the genome of extra-slow-growing strains of soybean bradyrhizobia with massive insertion sequences.</title>
        <authorList>
            <person name="Iida T."/>
            <person name="Minamisawa K."/>
        </authorList>
    </citation>
    <scope>NUCLEOTIDE SEQUENCE [LARGE SCALE GENOMIC DNA]</scope>
    <source>
        <strain evidence="2 3">NK6</strain>
    </source>
</reference>
<accession>A0A0E3VVS8</accession>